<comment type="caution">
    <text evidence="3">The sequence shown here is derived from an EMBL/GenBank/DDBJ whole genome shotgun (WGS) entry which is preliminary data.</text>
</comment>
<name>A0A2T1DHX4_9CYAN</name>
<feature type="region of interest" description="Disordered" evidence="1">
    <location>
        <begin position="133"/>
        <end position="158"/>
    </location>
</feature>
<dbReference type="InterPro" id="IPR036366">
    <property type="entry name" value="PGBDSf"/>
</dbReference>
<dbReference type="SUPFAM" id="SSF47090">
    <property type="entry name" value="PGBD-like"/>
    <property type="match status" value="2"/>
</dbReference>
<evidence type="ECO:0000313" key="3">
    <source>
        <dbReference type="EMBL" id="PSB20109.1"/>
    </source>
</evidence>
<gene>
    <name evidence="3" type="ORF">C7B65_08625</name>
</gene>
<evidence type="ECO:0000259" key="2">
    <source>
        <dbReference type="Pfam" id="PF01471"/>
    </source>
</evidence>
<dbReference type="Gene3D" id="1.10.101.10">
    <property type="entry name" value="PGBD-like superfamily/PGBD"/>
    <property type="match status" value="2"/>
</dbReference>
<feature type="region of interest" description="Disordered" evidence="1">
    <location>
        <begin position="55"/>
        <end position="76"/>
    </location>
</feature>
<dbReference type="STRING" id="1920490.GCA_001895925_03783"/>
<dbReference type="AlphaFoldDB" id="A0A2T1DHX4"/>
<evidence type="ECO:0000313" key="4">
    <source>
        <dbReference type="Proteomes" id="UP000238634"/>
    </source>
</evidence>
<proteinExistence type="predicted"/>
<protein>
    <submittedName>
        <fullName evidence="3">Peptidoglycan-binding protein</fullName>
    </submittedName>
</protein>
<accession>A0A2T1DHX4</accession>
<organism evidence="3 4">
    <name type="scientific">Phormidesmis priestleyi ULC007</name>
    <dbReference type="NCBI Taxonomy" id="1920490"/>
    <lineage>
        <taxon>Bacteria</taxon>
        <taxon>Bacillati</taxon>
        <taxon>Cyanobacteriota</taxon>
        <taxon>Cyanophyceae</taxon>
        <taxon>Leptolyngbyales</taxon>
        <taxon>Leptolyngbyaceae</taxon>
        <taxon>Phormidesmis</taxon>
    </lineage>
</organism>
<reference evidence="3 4" key="1">
    <citation type="submission" date="2018-02" db="EMBL/GenBank/DDBJ databases">
        <authorList>
            <person name="Cohen D.B."/>
            <person name="Kent A.D."/>
        </authorList>
    </citation>
    <scope>NUCLEOTIDE SEQUENCE [LARGE SCALE GENOMIC DNA]</scope>
    <source>
        <strain evidence="3 4">ULC007</strain>
    </source>
</reference>
<dbReference type="Pfam" id="PF01471">
    <property type="entry name" value="PG_binding_1"/>
    <property type="match status" value="2"/>
</dbReference>
<keyword evidence="4" id="KW-1185">Reference proteome</keyword>
<dbReference type="OrthoDB" id="529556at2"/>
<dbReference type="Proteomes" id="UP000238634">
    <property type="component" value="Unassembled WGS sequence"/>
</dbReference>
<dbReference type="InterPro" id="IPR002477">
    <property type="entry name" value="Peptidoglycan-bd-like"/>
</dbReference>
<feature type="domain" description="Peptidoglycan binding-like" evidence="2">
    <location>
        <begin position="75"/>
        <end position="131"/>
    </location>
</feature>
<dbReference type="EMBL" id="PVWG01000007">
    <property type="protein sequence ID" value="PSB20109.1"/>
    <property type="molecule type" value="Genomic_DNA"/>
</dbReference>
<dbReference type="InterPro" id="IPR036365">
    <property type="entry name" value="PGBD-like_sf"/>
</dbReference>
<reference evidence="3 4" key="2">
    <citation type="submission" date="2018-03" db="EMBL/GenBank/DDBJ databases">
        <title>The ancient ancestry and fast evolution of plastids.</title>
        <authorList>
            <person name="Moore K.R."/>
            <person name="Magnabosco C."/>
            <person name="Momper L."/>
            <person name="Gold D.A."/>
            <person name="Bosak T."/>
            <person name="Fournier G.P."/>
        </authorList>
    </citation>
    <scope>NUCLEOTIDE SEQUENCE [LARGE SCALE GENOMIC DNA]</scope>
    <source>
        <strain evidence="3 4">ULC007</strain>
    </source>
</reference>
<dbReference type="RefSeq" id="WP_073070846.1">
    <property type="nucleotide sequence ID" value="NZ_MPPI01000009.1"/>
</dbReference>
<sequence>MDRCPINAPKASTISRWWIFCGAFGLVCLGSLNAQSVASAESRALTLSQAPTLERPNSVAASEGTGRSTLRSGSRGADVNELQATLRLLGFYDGAVDGFFGDTTVAAVGRFQEAAGLGKDGVVGPATWERLFPPDPIAPTPSVTPRAPLPRSSETAPTSATFPILRKGMSGEAVRGLQERLRSLGLFESAIDGAFGEATEAAVKAAQRKYQLDADGVVGPGTWSAILR</sequence>
<evidence type="ECO:0000256" key="1">
    <source>
        <dbReference type="SAM" id="MobiDB-lite"/>
    </source>
</evidence>
<feature type="domain" description="Peptidoglycan binding-like" evidence="2">
    <location>
        <begin position="170"/>
        <end position="226"/>
    </location>
</feature>